<dbReference type="GO" id="GO:0030527">
    <property type="term" value="F:structural constituent of chromatin"/>
    <property type="evidence" value="ECO:0007669"/>
    <property type="project" value="InterPro"/>
</dbReference>
<comment type="function">
    <text evidence="1">Histone-like DNA-binding protein which is capable of wrapping DNA to stabilize it, and thus to prevent its denaturation under extreme environmental conditions.</text>
</comment>
<evidence type="ECO:0000256" key="2">
    <source>
        <dbReference type="ARBA" id="ARBA00010529"/>
    </source>
</evidence>
<dbReference type="InterPro" id="IPR000119">
    <property type="entry name" value="Hist_DNA-bd"/>
</dbReference>
<dbReference type="PANTHER" id="PTHR33175">
    <property type="entry name" value="DNA-BINDING PROTEIN HU"/>
    <property type="match status" value="1"/>
</dbReference>
<gene>
    <name evidence="6" type="ORF">TAO_0319</name>
</gene>
<evidence type="ECO:0000256" key="1">
    <source>
        <dbReference type="ARBA" id="ARBA00003819"/>
    </source>
</evidence>
<reference evidence="6 7" key="1">
    <citation type="journal article" date="2017" name="ISME J.">
        <title>An acid-tolerant ammonia-oxidizing ?-proteobacterium from soil.</title>
        <authorList>
            <person name="Hayatsu M."/>
            <person name="Tago K."/>
            <person name="Uchiyama I."/>
            <person name="Toyoda A."/>
            <person name="Wang Y."/>
            <person name="Shimomura Y."/>
            <person name="Okubo T."/>
            <person name="Kurisu F."/>
            <person name="Hirono Y."/>
            <person name="Nonaka K."/>
            <person name="Akiyama H."/>
            <person name="Itoh T."/>
            <person name="Takami H."/>
        </authorList>
    </citation>
    <scope>NUCLEOTIDE SEQUENCE [LARGE SCALE GENOMIC DNA]</scope>
    <source>
        <strain evidence="6 7">TAO100</strain>
    </source>
</reference>
<evidence type="ECO:0000256" key="5">
    <source>
        <dbReference type="RuleBase" id="RU003939"/>
    </source>
</evidence>
<sequence>MNKTELVNFVVSGANLTQADAQHAVNALLQTITETLKKKGTVNLIGFGSFSVQKRASRSGRHPRTGEAITIPATNMPVFKPGKTLKEAVQQQKR</sequence>
<dbReference type="AlphaFoldDB" id="A0A1Q2SKP6"/>
<dbReference type="InterPro" id="IPR010992">
    <property type="entry name" value="IHF-like_DNA-bd_dom_sf"/>
</dbReference>
<dbReference type="CDD" id="cd13831">
    <property type="entry name" value="HU"/>
    <property type="match status" value="1"/>
</dbReference>
<keyword evidence="4 6" id="KW-0238">DNA-binding</keyword>
<dbReference type="SMART" id="SM00411">
    <property type="entry name" value="BHL"/>
    <property type="match status" value="1"/>
</dbReference>
<dbReference type="GO" id="GO:0030261">
    <property type="term" value="P:chromosome condensation"/>
    <property type="evidence" value="ECO:0007669"/>
    <property type="project" value="UniProtKB-KW"/>
</dbReference>
<dbReference type="Gene3D" id="4.10.520.10">
    <property type="entry name" value="IHF-like DNA-binding proteins"/>
    <property type="match status" value="1"/>
</dbReference>
<dbReference type="Proteomes" id="UP000243679">
    <property type="component" value="Chromosome"/>
</dbReference>
<evidence type="ECO:0000313" key="7">
    <source>
        <dbReference type="Proteomes" id="UP000243679"/>
    </source>
</evidence>
<protein>
    <submittedName>
        <fullName evidence="6">Histone family protein DNA-binding protein</fullName>
    </submittedName>
</protein>
<proteinExistence type="inferred from homology"/>
<evidence type="ECO:0000313" key="6">
    <source>
        <dbReference type="EMBL" id="BAW79689.1"/>
    </source>
</evidence>
<dbReference type="GO" id="GO:0005829">
    <property type="term" value="C:cytosol"/>
    <property type="evidence" value="ECO:0007669"/>
    <property type="project" value="TreeGrafter"/>
</dbReference>
<dbReference type="PANTHER" id="PTHR33175:SF3">
    <property type="entry name" value="DNA-BINDING PROTEIN HU-BETA"/>
    <property type="match status" value="1"/>
</dbReference>
<dbReference type="PRINTS" id="PR01727">
    <property type="entry name" value="DNABINDINGHU"/>
</dbReference>
<dbReference type="SUPFAM" id="SSF47729">
    <property type="entry name" value="IHF-like DNA-binding proteins"/>
    <property type="match status" value="1"/>
</dbReference>
<keyword evidence="3" id="KW-0226">DNA condensation</keyword>
<evidence type="ECO:0000256" key="3">
    <source>
        <dbReference type="ARBA" id="ARBA00023067"/>
    </source>
</evidence>
<comment type="similarity">
    <text evidence="2 5">Belongs to the bacterial histone-like protein family.</text>
</comment>
<dbReference type="OrthoDB" id="9799835at2"/>
<organism evidence="6 7">
    <name type="scientific">Candidatus Nitrosoglobus terrae</name>
    <dbReference type="NCBI Taxonomy" id="1630141"/>
    <lineage>
        <taxon>Bacteria</taxon>
        <taxon>Pseudomonadati</taxon>
        <taxon>Pseudomonadota</taxon>
        <taxon>Gammaproteobacteria</taxon>
        <taxon>Chromatiales</taxon>
        <taxon>Chromatiaceae</taxon>
        <taxon>Candidatus Nitrosoglobus</taxon>
    </lineage>
</organism>
<evidence type="ECO:0000256" key="4">
    <source>
        <dbReference type="ARBA" id="ARBA00023125"/>
    </source>
</evidence>
<dbReference type="Pfam" id="PF00216">
    <property type="entry name" value="Bac_DNA_binding"/>
    <property type="match status" value="1"/>
</dbReference>
<keyword evidence="7" id="KW-1185">Reference proteome</keyword>
<name>A0A1Q2SKP6_9GAMM</name>
<accession>A0A1Q2SKP6</accession>
<dbReference type="RefSeq" id="WP_096526314.1">
    <property type="nucleotide sequence ID" value="NZ_AP014836.1"/>
</dbReference>
<dbReference type="EMBL" id="AP014836">
    <property type="protein sequence ID" value="BAW79689.1"/>
    <property type="molecule type" value="Genomic_DNA"/>
</dbReference>
<dbReference type="GO" id="GO:0003677">
    <property type="term" value="F:DNA binding"/>
    <property type="evidence" value="ECO:0007669"/>
    <property type="project" value="UniProtKB-KW"/>
</dbReference>
<dbReference type="KEGG" id="ntt:TAO_0319"/>